<dbReference type="SUPFAM" id="SSF158745">
    <property type="entry name" value="LanC-like"/>
    <property type="match status" value="1"/>
</dbReference>
<evidence type="ECO:0000256" key="1">
    <source>
        <dbReference type="PIRSR" id="PIRSR607822-1"/>
    </source>
</evidence>
<proteinExistence type="predicted"/>
<dbReference type="GO" id="GO:0046872">
    <property type="term" value="F:metal ion binding"/>
    <property type="evidence" value="ECO:0007669"/>
    <property type="project" value="UniProtKB-KW"/>
</dbReference>
<dbReference type="InterPro" id="IPR007822">
    <property type="entry name" value="LANC-like"/>
</dbReference>
<feature type="binding site" evidence="1">
    <location>
        <position position="260"/>
    </location>
    <ligand>
        <name>Zn(2+)</name>
        <dbReference type="ChEBI" id="CHEBI:29105"/>
    </ligand>
</feature>
<dbReference type="GO" id="GO:0031179">
    <property type="term" value="P:peptide modification"/>
    <property type="evidence" value="ECO:0007669"/>
    <property type="project" value="InterPro"/>
</dbReference>
<keyword evidence="3" id="KW-1185">Reference proteome</keyword>
<sequence>MTDKSFQKEHMFKTISKIALSLNSNLALFNNNMSLDSGRTGAALFHFYYGLFLEDSQYLDSAREVFTAGMAAFDIKQFVKVYSSDSLDNHLAGIGRFVEFCNRHKLLEINVNSYLEQLDNALAGLMRSKITIGDFDYNSGAVASGYYFLSRLSSNDKVKVNLSELVHGIADKAIQDDEGHWYWESPTLYRNTYFGISHGSAMIISIVGSLAEKGIETALCLEILEKSVPFVLKHKRQVKYGHFPISNGDESFDEKPFCICYGDLSVALSLVKARRFIKNDDLDDIIHKILKESYERKPGIYPRDASITYGAAGLAEMFNALFDLTDDQECHKAAGYWYQEIPRFASYENDFAGFYSMTTKEKDFWNLSFGWGVAGIGITLMRYLKPELPAFNELLMIA</sequence>
<dbReference type="Proteomes" id="UP000245678">
    <property type="component" value="Unassembled WGS sequence"/>
</dbReference>
<evidence type="ECO:0000313" key="2">
    <source>
        <dbReference type="EMBL" id="PWK70832.1"/>
    </source>
</evidence>
<dbReference type="SMART" id="SM01260">
    <property type="entry name" value="LANC_like"/>
    <property type="match status" value="1"/>
</dbReference>
<keyword evidence="1" id="KW-0862">Zinc</keyword>
<organism evidence="2 3">
    <name type="scientific">Mucilaginibacter oryzae</name>
    <dbReference type="NCBI Taxonomy" id="468058"/>
    <lineage>
        <taxon>Bacteria</taxon>
        <taxon>Pseudomonadati</taxon>
        <taxon>Bacteroidota</taxon>
        <taxon>Sphingobacteriia</taxon>
        <taxon>Sphingobacteriales</taxon>
        <taxon>Sphingobacteriaceae</taxon>
        <taxon>Mucilaginibacter</taxon>
    </lineage>
</organism>
<protein>
    <submittedName>
        <fullName evidence="2">Lanthionine synthetase-like protein</fullName>
    </submittedName>
</protein>
<dbReference type="RefSeq" id="WP_109609873.1">
    <property type="nucleotide sequence ID" value="NZ_QGHA01000014.1"/>
</dbReference>
<gene>
    <name evidence="2" type="ORF">LX99_04539</name>
</gene>
<reference evidence="2 3" key="1">
    <citation type="submission" date="2018-05" db="EMBL/GenBank/DDBJ databases">
        <title>Genomic Encyclopedia of Archaeal and Bacterial Type Strains, Phase II (KMG-II): from individual species to whole genera.</title>
        <authorList>
            <person name="Goeker M."/>
        </authorList>
    </citation>
    <scope>NUCLEOTIDE SEQUENCE [LARGE SCALE GENOMIC DNA]</scope>
    <source>
        <strain evidence="2 3">DSM 19975</strain>
    </source>
</reference>
<name>A0A316H1N0_9SPHI</name>
<dbReference type="EMBL" id="QGHA01000014">
    <property type="protein sequence ID" value="PWK70832.1"/>
    <property type="molecule type" value="Genomic_DNA"/>
</dbReference>
<evidence type="ECO:0000313" key="3">
    <source>
        <dbReference type="Proteomes" id="UP000245678"/>
    </source>
</evidence>
<accession>A0A316H1N0</accession>
<comment type="caution">
    <text evidence="2">The sequence shown here is derived from an EMBL/GenBank/DDBJ whole genome shotgun (WGS) entry which is preliminary data.</text>
</comment>
<dbReference type="Gene3D" id="1.50.10.20">
    <property type="match status" value="1"/>
</dbReference>
<keyword evidence="1" id="KW-0479">Metal-binding</keyword>
<dbReference type="AlphaFoldDB" id="A0A316H1N0"/>
<dbReference type="Pfam" id="PF05147">
    <property type="entry name" value="LANC_like"/>
    <property type="match status" value="1"/>
</dbReference>